<dbReference type="EMBL" id="PDLN01000012">
    <property type="protein sequence ID" value="RDW70236.1"/>
    <property type="molecule type" value="Genomic_DNA"/>
</dbReference>
<dbReference type="OrthoDB" id="8119704at2759"/>
<gene>
    <name evidence="4" type="ORF">BP5796_08633</name>
</gene>
<name>A0A3D8R8D2_9HELO</name>
<comment type="caution">
    <text evidence="4">The sequence shown here is derived from an EMBL/GenBank/DDBJ whole genome shotgun (WGS) entry which is preliminary data.</text>
</comment>
<evidence type="ECO:0000313" key="5">
    <source>
        <dbReference type="Proteomes" id="UP000256328"/>
    </source>
</evidence>
<dbReference type="GO" id="GO:0005739">
    <property type="term" value="C:mitochondrion"/>
    <property type="evidence" value="ECO:0007669"/>
    <property type="project" value="TreeGrafter"/>
</dbReference>
<evidence type="ECO:0000256" key="1">
    <source>
        <dbReference type="ARBA" id="ARBA00008645"/>
    </source>
</evidence>
<keyword evidence="5" id="KW-1185">Reference proteome</keyword>
<dbReference type="Pfam" id="PF00561">
    <property type="entry name" value="Abhydrolase_1"/>
    <property type="match status" value="1"/>
</dbReference>
<dbReference type="PANTHER" id="PTHR46118:SF4">
    <property type="entry name" value="PROTEIN ABHD11"/>
    <property type="match status" value="1"/>
</dbReference>
<accession>A0A3D8R8D2</accession>
<dbReference type="InterPro" id="IPR000073">
    <property type="entry name" value="AB_hydrolase_1"/>
</dbReference>
<proteinExistence type="inferred from homology"/>
<organism evidence="4 5">
    <name type="scientific">Coleophoma crateriformis</name>
    <dbReference type="NCBI Taxonomy" id="565419"/>
    <lineage>
        <taxon>Eukaryota</taxon>
        <taxon>Fungi</taxon>
        <taxon>Dikarya</taxon>
        <taxon>Ascomycota</taxon>
        <taxon>Pezizomycotina</taxon>
        <taxon>Leotiomycetes</taxon>
        <taxon>Helotiales</taxon>
        <taxon>Dermateaceae</taxon>
        <taxon>Coleophoma</taxon>
    </lineage>
</organism>
<dbReference type="PANTHER" id="PTHR46118">
    <property type="entry name" value="PROTEIN ABHD11"/>
    <property type="match status" value="1"/>
</dbReference>
<evidence type="ECO:0000313" key="4">
    <source>
        <dbReference type="EMBL" id="RDW70236.1"/>
    </source>
</evidence>
<dbReference type="GO" id="GO:0052689">
    <property type="term" value="F:carboxylic ester hydrolase activity"/>
    <property type="evidence" value="ECO:0007669"/>
    <property type="project" value="TreeGrafter"/>
</dbReference>
<feature type="domain" description="AB hydrolase-1" evidence="3">
    <location>
        <begin position="46"/>
        <end position="280"/>
    </location>
</feature>
<keyword evidence="2" id="KW-0378">Hydrolase</keyword>
<dbReference type="SUPFAM" id="SSF53474">
    <property type="entry name" value="alpha/beta-Hydrolases"/>
    <property type="match status" value="1"/>
</dbReference>
<dbReference type="FunFam" id="3.40.50.1820:FF:000039">
    <property type="entry name" value="Esterase ybfF"/>
    <property type="match status" value="1"/>
</dbReference>
<sequence>MLPRPKLCIPVRAGICRTIRSYSTKNKETVPLAFKLYNPPQKVSAPPIIFAHGLFGSKQNHISHSKTLAAELKRSIYAVDLRNHGDTAHNPRHDYTALAEDVEQFILDHELTQPILIGHSMGAKTVMTVALRSPDMISSIIAVDNSPISVPLAENFAGYIEGMREVEASKVRTPKEADEILKKYEASSETRLWLLANLKKPDPYLKFRVPLDILDRSRGALGDFPFTESDTVVFEKPALFLRAKHSHYVPDESLPAVKRFFPNAEIEDVDSGHWIIQEKPREFQKGFPSIS</sequence>
<evidence type="ECO:0000256" key="2">
    <source>
        <dbReference type="ARBA" id="ARBA00022801"/>
    </source>
</evidence>
<dbReference type="Gene3D" id="3.40.50.1820">
    <property type="entry name" value="alpha/beta hydrolase"/>
    <property type="match status" value="1"/>
</dbReference>
<dbReference type="AlphaFoldDB" id="A0A3D8R8D2"/>
<dbReference type="InterPro" id="IPR029058">
    <property type="entry name" value="AB_hydrolase_fold"/>
</dbReference>
<reference evidence="4 5" key="1">
    <citation type="journal article" date="2018" name="IMA Fungus">
        <title>IMA Genome-F 9: Draft genome sequence of Annulohypoxylon stygium, Aspergillus mulundensis, Berkeleyomyces basicola (syn. Thielaviopsis basicola), Ceratocystis smalleyi, two Cercospora beticola strains, Coleophoma cylindrospora, Fusarium fracticaudum, Phialophora cf. hyalina, and Morchella septimelata.</title>
        <authorList>
            <person name="Wingfield B.D."/>
            <person name="Bills G.F."/>
            <person name="Dong Y."/>
            <person name="Huang W."/>
            <person name="Nel W.J."/>
            <person name="Swalarsk-Parry B.S."/>
            <person name="Vaghefi N."/>
            <person name="Wilken P.M."/>
            <person name="An Z."/>
            <person name="de Beer Z.W."/>
            <person name="De Vos L."/>
            <person name="Chen L."/>
            <person name="Duong T.A."/>
            <person name="Gao Y."/>
            <person name="Hammerbacher A."/>
            <person name="Kikkert J.R."/>
            <person name="Li Y."/>
            <person name="Li H."/>
            <person name="Li K."/>
            <person name="Li Q."/>
            <person name="Liu X."/>
            <person name="Ma X."/>
            <person name="Naidoo K."/>
            <person name="Pethybridge S.J."/>
            <person name="Sun J."/>
            <person name="Steenkamp E.T."/>
            <person name="van der Nest M.A."/>
            <person name="van Wyk S."/>
            <person name="Wingfield M.J."/>
            <person name="Xiong C."/>
            <person name="Yue Q."/>
            <person name="Zhang X."/>
        </authorList>
    </citation>
    <scope>NUCLEOTIDE SEQUENCE [LARGE SCALE GENOMIC DNA]</scope>
    <source>
        <strain evidence="4 5">BP5796</strain>
    </source>
</reference>
<evidence type="ECO:0000259" key="3">
    <source>
        <dbReference type="Pfam" id="PF00561"/>
    </source>
</evidence>
<dbReference type="Proteomes" id="UP000256328">
    <property type="component" value="Unassembled WGS sequence"/>
</dbReference>
<protein>
    <recommendedName>
        <fullName evidence="3">AB hydrolase-1 domain-containing protein</fullName>
    </recommendedName>
</protein>
<comment type="similarity">
    <text evidence="1">Belongs to the AB hydrolase superfamily.</text>
</comment>